<evidence type="ECO:0000256" key="2">
    <source>
        <dbReference type="SAM" id="SignalP"/>
    </source>
</evidence>
<accession>A0A380W5Z5</accession>
<dbReference type="Proteomes" id="UP000254343">
    <property type="component" value="Unassembled WGS sequence"/>
</dbReference>
<feature type="region of interest" description="Disordered" evidence="1">
    <location>
        <begin position="258"/>
        <end position="282"/>
    </location>
</feature>
<keyword evidence="2" id="KW-0732">Signal</keyword>
<sequence length="553" mass="58661">MRHFFKIAVVAFAFLAALSIQSDARPRGGGGGGGGVHMGGGRGGGAHFGGGHFGGGRAFHGGGARFGGAHFGGGGRHFGGARQFHGGGRHVGASRSFTGPRGTRNVGRAVNRGPRNAARAASRRAGVAATVNRARVNAPRANAVRQGLRSRSVNGALRNRNALRNPAARTALVAAAATAGWHGWNHGRYHGWWRHNHGGYGWVGPLFWPFAYYDVYDYGLWGYDYGPGFWDYGYGDIYAGLFSPYGYDSLSGYLPSGPRAAPATGGSRRQTTTSQTPPSDDDQLAQMCGADSGDIAGLPIDKIQQAINPNDEQRAALDELGNASVKAAETIRAACPTTLPLTAPARLAAMEQRIEAMKSAIGIIQPPMEKFYSLLNDEQKAKLIAISPREKQADNKQTASTEGTCGITSISDAVAWPTDEINKRLQPSDAQKVKLMALQDATFKAADSLKATCRPSTALTPPARLAAASERLDALLGAVKSVHAALNDFYGTLSDEQKAQFEAIGPDRSGQQQASNDDDADQPAKRTTRRSRHHSHGIHGVDSVLRHIITIAR</sequence>
<organism evidence="3 4">
    <name type="scientific">Afipia felis</name>
    <name type="common">Cat scratch disease bacillus</name>
    <dbReference type="NCBI Taxonomy" id="1035"/>
    <lineage>
        <taxon>Bacteria</taxon>
        <taxon>Pseudomonadati</taxon>
        <taxon>Pseudomonadota</taxon>
        <taxon>Alphaproteobacteria</taxon>
        <taxon>Hyphomicrobiales</taxon>
        <taxon>Nitrobacteraceae</taxon>
        <taxon>Afipia</taxon>
    </lineage>
</organism>
<dbReference type="AlphaFoldDB" id="A0A380W5Z5"/>
<name>A0A380W5Z5_AFIFE</name>
<dbReference type="InterPro" id="IPR012899">
    <property type="entry name" value="LTXXQ"/>
</dbReference>
<feature type="signal peptide" evidence="2">
    <location>
        <begin position="1"/>
        <end position="24"/>
    </location>
</feature>
<feature type="region of interest" description="Disordered" evidence="1">
    <location>
        <begin position="505"/>
        <end position="539"/>
    </location>
</feature>
<dbReference type="EMBL" id="UIGB01000001">
    <property type="protein sequence ID" value="SUU84371.1"/>
    <property type="molecule type" value="Genomic_DNA"/>
</dbReference>
<feature type="compositionally biased region" description="Low complexity" evidence="1">
    <location>
        <begin position="108"/>
        <end position="125"/>
    </location>
</feature>
<proteinExistence type="predicted"/>
<evidence type="ECO:0000313" key="3">
    <source>
        <dbReference type="EMBL" id="SUU84371.1"/>
    </source>
</evidence>
<reference evidence="3 4" key="1">
    <citation type="submission" date="2018-06" db="EMBL/GenBank/DDBJ databases">
        <authorList>
            <consortium name="Pathogen Informatics"/>
            <person name="Doyle S."/>
        </authorList>
    </citation>
    <scope>NUCLEOTIDE SEQUENCE [LARGE SCALE GENOMIC DNA]</scope>
    <source>
        <strain evidence="3 4">NCTC12722</strain>
    </source>
</reference>
<feature type="compositionally biased region" description="Basic residues" evidence="1">
    <location>
        <begin position="526"/>
        <end position="537"/>
    </location>
</feature>
<dbReference type="GO" id="GO:0042597">
    <property type="term" value="C:periplasmic space"/>
    <property type="evidence" value="ECO:0007669"/>
    <property type="project" value="InterPro"/>
</dbReference>
<evidence type="ECO:0000313" key="4">
    <source>
        <dbReference type="Proteomes" id="UP000254343"/>
    </source>
</evidence>
<evidence type="ECO:0000256" key="1">
    <source>
        <dbReference type="SAM" id="MobiDB-lite"/>
    </source>
</evidence>
<feature type="chain" id="PRO_5016631945" evidence="2">
    <location>
        <begin position="25"/>
        <end position="553"/>
    </location>
</feature>
<protein>
    <submittedName>
        <fullName evidence="3">Domain of Uncharacterized Function (DUF1520)</fullName>
    </submittedName>
</protein>
<dbReference type="OrthoDB" id="7348740at2"/>
<dbReference type="RefSeq" id="WP_002715198.1">
    <property type="nucleotide sequence ID" value="NZ_UFSI01000001.1"/>
</dbReference>
<feature type="region of interest" description="Disordered" evidence="1">
    <location>
        <begin position="93"/>
        <end position="125"/>
    </location>
</feature>
<feature type="compositionally biased region" description="Low complexity" evidence="1">
    <location>
        <begin position="264"/>
        <end position="278"/>
    </location>
</feature>
<dbReference type="Pfam" id="PF07813">
    <property type="entry name" value="LTXXQ"/>
    <property type="match status" value="2"/>
</dbReference>
<gene>
    <name evidence="3" type="ORF">NCTC12722_01559</name>
</gene>